<dbReference type="EMBL" id="JAWDGP010004479">
    <property type="protein sequence ID" value="KAK3763968.1"/>
    <property type="molecule type" value="Genomic_DNA"/>
</dbReference>
<feature type="region of interest" description="Disordered" evidence="6">
    <location>
        <begin position="1"/>
        <end position="68"/>
    </location>
</feature>
<proteinExistence type="inferred from homology"/>
<feature type="transmembrane region" description="Helical" evidence="7">
    <location>
        <begin position="118"/>
        <end position="141"/>
    </location>
</feature>
<feature type="domain" description="Major facilitator superfamily associated" evidence="8">
    <location>
        <begin position="90"/>
        <end position="704"/>
    </location>
</feature>
<dbReference type="AlphaFoldDB" id="A0AAE0Z733"/>
<feature type="region of interest" description="Disordered" evidence="6">
    <location>
        <begin position="906"/>
        <end position="992"/>
    </location>
</feature>
<evidence type="ECO:0000256" key="1">
    <source>
        <dbReference type="ARBA" id="ARBA00004141"/>
    </source>
</evidence>
<feature type="region of interest" description="Disordered" evidence="6">
    <location>
        <begin position="292"/>
        <end position="312"/>
    </location>
</feature>
<feature type="transmembrane region" description="Helical" evidence="7">
    <location>
        <begin position="393"/>
        <end position="422"/>
    </location>
</feature>
<dbReference type="Proteomes" id="UP001283361">
    <property type="component" value="Unassembled WGS sequence"/>
</dbReference>
<keyword evidence="10" id="KW-1185">Reference proteome</keyword>
<dbReference type="GO" id="GO:0016020">
    <property type="term" value="C:membrane"/>
    <property type="evidence" value="ECO:0007669"/>
    <property type="project" value="UniProtKB-SubCell"/>
</dbReference>
<feature type="transmembrane region" description="Helical" evidence="7">
    <location>
        <begin position="721"/>
        <end position="748"/>
    </location>
</feature>
<reference evidence="9" key="1">
    <citation type="journal article" date="2023" name="G3 (Bethesda)">
        <title>A reference genome for the long-term kleptoplast-retaining sea slug Elysia crispata morphotype clarki.</title>
        <authorList>
            <person name="Eastman K.E."/>
            <person name="Pendleton A.L."/>
            <person name="Shaikh M.A."/>
            <person name="Suttiyut T."/>
            <person name="Ogas R."/>
            <person name="Tomko P."/>
            <person name="Gavelis G."/>
            <person name="Widhalm J.R."/>
            <person name="Wisecaver J.H."/>
        </authorList>
    </citation>
    <scope>NUCLEOTIDE SEQUENCE</scope>
    <source>
        <strain evidence="9">ECLA1</strain>
    </source>
</reference>
<feature type="transmembrane region" description="Helical" evidence="7">
    <location>
        <begin position="667"/>
        <end position="690"/>
    </location>
</feature>
<dbReference type="CDD" id="cd17335">
    <property type="entry name" value="MFS_MFSD6"/>
    <property type="match status" value="1"/>
</dbReference>
<comment type="caution">
    <text evidence="9">The sequence shown here is derived from an EMBL/GenBank/DDBJ whole genome shotgun (WGS) entry which is preliminary data.</text>
</comment>
<evidence type="ECO:0000256" key="6">
    <source>
        <dbReference type="SAM" id="MobiDB-lite"/>
    </source>
</evidence>
<feature type="transmembrane region" description="Helical" evidence="7">
    <location>
        <begin position="697"/>
        <end position="715"/>
    </location>
</feature>
<comment type="subcellular location">
    <subcellularLocation>
        <location evidence="1">Membrane</location>
        <topology evidence="1">Multi-pass membrane protein</topology>
    </subcellularLocation>
</comment>
<dbReference type="InterPro" id="IPR051717">
    <property type="entry name" value="MFS_MFSD6"/>
</dbReference>
<feature type="transmembrane region" description="Helical" evidence="7">
    <location>
        <begin position="851"/>
        <end position="872"/>
    </location>
</feature>
<feature type="transmembrane region" description="Helical" evidence="7">
    <location>
        <begin position="634"/>
        <end position="655"/>
    </location>
</feature>
<keyword evidence="5 7" id="KW-0472">Membrane</keyword>
<keyword evidence="4 7" id="KW-1133">Transmembrane helix</keyword>
<dbReference type="PANTHER" id="PTHR16172">
    <property type="entry name" value="MAJOR FACILITATOR SUPERFAMILY DOMAIN-CONTAINING PROTEIN 6-LIKE"/>
    <property type="match status" value="1"/>
</dbReference>
<feature type="domain" description="Major facilitator superfamily associated" evidence="8">
    <location>
        <begin position="734"/>
        <end position="852"/>
    </location>
</feature>
<evidence type="ECO:0000313" key="10">
    <source>
        <dbReference type="Proteomes" id="UP001283361"/>
    </source>
</evidence>
<accession>A0AAE0Z733</accession>
<feature type="region of interest" description="Disordered" evidence="6">
    <location>
        <begin position="192"/>
        <end position="221"/>
    </location>
</feature>
<name>A0AAE0Z733_9GAST</name>
<evidence type="ECO:0000259" key="8">
    <source>
        <dbReference type="Pfam" id="PF12832"/>
    </source>
</evidence>
<evidence type="ECO:0000313" key="9">
    <source>
        <dbReference type="EMBL" id="KAK3763968.1"/>
    </source>
</evidence>
<feature type="transmembrane region" description="Helical" evidence="7">
    <location>
        <begin position="153"/>
        <end position="171"/>
    </location>
</feature>
<evidence type="ECO:0000256" key="3">
    <source>
        <dbReference type="ARBA" id="ARBA00022692"/>
    </source>
</evidence>
<feature type="transmembrane region" description="Helical" evidence="7">
    <location>
        <begin position="471"/>
        <end position="493"/>
    </location>
</feature>
<evidence type="ECO:0000256" key="4">
    <source>
        <dbReference type="ARBA" id="ARBA00022989"/>
    </source>
</evidence>
<evidence type="ECO:0000256" key="2">
    <source>
        <dbReference type="ARBA" id="ARBA00005241"/>
    </source>
</evidence>
<dbReference type="SUPFAM" id="SSF103473">
    <property type="entry name" value="MFS general substrate transporter"/>
    <property type="match status" value="2"/>
</dbReference>
<dbReference type="InterPro" id="IPR036259">
    <property type="entry name" value="MFS_trans_sf"/>
</dbReference>
<keyword evidence="3 7" id="KW-0812">Transmembrane</keyword>
<dbReference type="InterPro" id="IPR024989">
    <property type="entry name" value="MFS_assoc_dom"/>
</dbReference>
<feature type="compositionally biased region" description="Low complexity" evidence="6">
    <location>
        <begin position="212"/>
        <end position="221"/>
    </location>
</feature>
<gene>
    <name evidence="9" type="ORF">RRG08_024023</name>
</gene>
<feature type="compositionally biased region" description="Basic and acidic residues" evidence="6">
    <location>
        <begin position="1"/>
        <end position="25"/>
    </location>
</feature>
<feature type="transmembrane region" description="Helical" evidence="7">
    <location>
        <begin position="760"/>
        <end position="777"/>
    </location>
</feature>
<comment type="similarity">
    <text evidence="2">Belongs to the major facilitator superfamily. MFSD6 family.</text>
</comment>
<feature type="transmembrane region" description="Helical" evidence="7">
    <location>
        <begin position="434"/>
        <end position="451"/>
    </location>
</feature>
<dbReference type="PANTHER" id="PTHR16172:SF2">
    <property type="entry name" value="MAJOR FACILITATOR SUPERFAMILY DOMAIN-CONTAINING PROTEIN 6"/>
    <property type="match status" value="1"/>
</dbReference>
<sequence>MADNYDRYESDRRQENEFDPFEKVKPMNSFEPAKHDFARNGDNYDQPPAPLRPYHHDNQQQQQQQQKRHPFSRDFIDSMFTVVDKDLLFCKLFYFFFFGAFGSLFPLLAIYFKQLGMSAAQSGVLIGFRPFIEFLSAPFWGGLADKWRRGKEMLLFALLCWIVFTLAIAFVKPPAHKCLAFNGTHNILEETLGNRRRRDVPSGSGFSRGTAPSLLSSSPLSSPSLDALGKFDGHSYRKNSLFHGGIIFDKEGDTLPFSHGYIPSFAAHSPFHQQHGLNNIHYSRHIPRVADFNKSPRHSKSRSSDKEQVQTQYQTNEEFFMRKRFSRNVLSFSEKQNFQLDTNKHGKPQRFRRAPYKPDVSKIANVNSSDIKGLVFNMHSTVVYKQNEVNHAFFILLLLVVIGEFFSAPAITFADSVTLSFLGDDTQNYGRQRMFGSLGWGLAMFFVGMALDQSTTFPDGPCRQAHAREKNYTVCFAVFSVLMSCAFLAALQFRFDHHTRDLKISEIPGKVKEKVKRVITGNKKIGRERLVEEDDDDDDFNPKRQEGLEGGGGAYEQMDSAELGPNQGLKINPSAGRDMVTDALKAPGAKAGRGFGAVSGAIPFGSAEASYSDQPFFGKWLAVMKLLMTYQYMSVLFISWFMGFGIGVIFTFLFWHLQDLGGSPTLFGVASVINHVSELLAYFLTGSLILRYVINHVSELLAYFLTGSLILRYVINHVSELLAYFLTGSLILRYVINHVSELLAYFLTGSLILRYGHVKVLYAGLIGNICRFMYISLLRHPWWVLPFEFVQGLTHAAVWAACCAYITHAIPVELRSSAQGILQGLHHGLGRGCGAVFGGVMVNQYGSVVTFRIYGVTCIIVLALYMGLNIFLEKRGLFSHGGQMPQDLFSDSATLAPHGVPSGIARDLSNSRLAGDRPQEYGATSYEGASTLPVRGGQPSSGRPAGTASRQEKNPMHAGYDADQITMFEPPRLPTSIYKQQPNNDFDKDYGP</sequence>
<evidence type="ECO:0000256" key="7">
    <source>
        <dbReference type="SAM" id="Phobius"/>
    </source>
</evidence>
<organism evidence="9 10">
    <name type="scientific">Elysia crispata</name>
    <name type="common">lettuce slug</name>
    <dbReference type="NCBI Taxonomy" id="231223"/>
    <lineage>
        <taxon>Eukaryota</taxon>
        <taxon>Metazoa</taxon>
        <taxon>Spiralia</taxon>
        <taxon>Lophotrochozoa</taxon>
        <taxon>Mollusca</taxon>
        <taxon>Gastropoda</taxon>
        <taxon>Heterobranchia</taxon>
        <taxon>Euthyneura</taxon>
        <taxon>Panpulmonata</taxon>
        <taxon>Sacoglossa</taxon>
        <taxon>Placobranchoidea</taxon>
        <taxon>Plakobranchidae</taxon>
        <taxon>Elysia</taxon>
    </lineage>
</organism>
<evidence type="ECO:0000256" key="5">
    <source>
        <dbReference type="ARBA" id="ARBA00023136"/>
    </source>
</evidence>
<dbReference type="Gene3D" id="1.20.1250.20">
    <property type="entry name" value="MFS general substrate transporter like domains"/>
    <property type="match status" value="3"/>
</dbReference>
<feature type="transmembrane region" description="Helical" evidence="7">
    <location>
        <begin position="92"/>
        <end position="112"/>
    </location>
</feature>
<dbReference type="Pfam" id="PF12832">
    <property type="entry name" value="MFS_1_like"/>
    <property type="match status" value="2"/>
</dbReference>
<protein>
    <recommendedName>
        <fullName evidence="8">Major facilitator superfamily associated domain-containing protein</fullName>
    </recommendedName>
</protein>
<feature type="region of interest" description="Disordered" evidence="6">
    <location>
        <begin position="528"/>
        <end position="559"/>
    </location>
</feature>